<reference evidence="3 4" key="1">
    <citation type="submission" date="2023-05" db="EMBL/GenBank/DDBJ databases">
        <title>Microbacterium dauci sp.nov., Isolated from Carrot Rhizosphere Soil.</title>
        <authorList>
            <person name="Xiao Z."/>
            <person name="Zheng J."/>
        </authorList>
    </citation>
    <scope>NUCLEOTIDE SEQUENCE [LARGE SCALE GENOMIC DNA]</scope>
    <source>
        <strain evidence="3 4">LX3-4</strain>
    </source>
</reference>
<dbReference type="Gene3D" id="3.40.50.1820">
    <property type="entry name" value="alpha/beta hydrolase"/>
    <property type="match status" value="1"/>
</dbReference>
<evidence type="ECO:0000313" key="3">
    <source>
        <dbReference type="EMBL" id="MDJ1113129.1"/>
    </source>
</evidence>
<evidence type="ECO:0000313" key="4">
    <source>
        <dbReference type="Proteomes" id="UP001321481"/>
    </source>
</evidence>
<dbReference type="PANTHER" id="PTHR43689">
    <property type="entry name" value="HYDROLASE"/>
    <property type="match status" value="1"/>
</dbReference>
<dbReference type="PANTHER" id="PTHR43689:SF8">
    <property type="entry name" value="ALPHA_BETA-HYDROLASES SUPERFAMILY PROTEIN"/>
    <property type="match status" value="1"/>
</dbReference>
<feature type="domain" description="AB hydrolase-1" evidence="2">
    <location>
        <begin position="52"/>
        <end position="304"/>
    </location>
</feature>
<dbReference type="EMBL" id="JASJND010000001">
    <property type="protein sequence ID" value="MDJ1113129.1"/>
    <property type="molecule type" value="Genomic_DNA"/>
</dbReference>
<organism evidence="3 4">
    <name type="scientific">Microbacterium dauci</name>
    <dbReference type="NCBI Taxonomy" id="3048008"/>
    <lineage>
        <taxon>Bacteria</taxon>
        <taxon>Bacillati</taxon>
        <taxon>Actinomycetota</taxon>
        <taxon>Actinomycetes</taxon>
        <taxon>Micrococcales</taxon>
        <taxon>Microbacteriaceae</taxon>
        <taxon>Microbacterium</taxon>
    </lineage>
</organism>
<feature type="transmembrane region" description="Helical" evidence="1">
    <location>
        <begin position="171"/>
        <end position="195"/>
    </location>
</feature>
<dbReference type="PRINTS" id="PR00412">
    <property type="entry name" value="EPOXHYDRLASE"/>
</dbReference>
<dbReference type="InterPro" id="IPR000073">
    <property type="entry name" value="AB_hydrolase_1"/>
</dbReference>
<sequence>MTTAISMRPRDGRRGAALVADERMLGLRRRVVATSYGRVVARISPVTGDTALVLLHGAAGSWTTWTPLLRVAERAGTPLTGVIALDLPGWGESAPTRNPIDVPTMSAIVGEVVQALGYEQHIVVGHSLGGFLALDIAAGEPNRTRGALLVSASGPAVIDAIRRPVRGGLRLPGFAGMLLVMRGLAVIGATGTAFVRALGRGGFLRPLSAPLFAHPARVHRSVVDALAGEIRPASFAGGADAAASYDLERWRRIGCPVRAVSGERDVFVADSDAAALAELIPDFTHTTLPDAGHFAAVERPELVLHELRILIEGLPV</sequence>
<dbReference type="Pfam" id="PF12697">
    <property type="entry name" value="Abhydrolase_6"/>
    <property type="match status" value="1"/>
</dbReference>
<dbReference type="InterPro" id="IPR029058">
    <property type="entry name" value="AB_hydrolase_fold"/>
</dbReference>
<keyword evidence="3" id="KW-0378">Hydrolase</keyword>
<dbReference type="InterPro" id="IPR000639">
    <property type="entry name" value="Epox_hydrolase-like"/>
</dbReference>
<evidence type="ECO:0000259" key="2">
    <source>
        <dbReference type="Pfam" id="PF12697"/>
    </source>
</evidence>
<keyword evidence="1" id="KW-1133">Transmembrane helix</keyword>
<keyword evidence="1" id="KW-0472">Membrane</keyword>
<evidence type="ECO:0000256" key="1">
    <source>
        <dbReference type="SAM" id="Phobius"/>
    </source>
</evidence>
<dbReference type="SUPFAM" id="SSF53474">
    <property type="entry name" value="alpha/beta-Hydrolases"/>
    <property type="match status" value="1"/>
</dbReference>
<gene>
    <name evidence="3" type="ORF">QNI14_01535</name>
</gene>
<keyword evidence="4" id="KW-1185">Reference proteome</keyword>
<proteinExistence type="predicted"/>
<accession>A0ABT6ZAE5</accession>
<keyword evidence="1" id="KW-0812">Transmembrane</keyword>
<comment type="caution">
    <text evidence="3">The sequence shown here is derived from an EMBL/GenBank/DDBJ whole genome shotgun (WGS) entry which is preliminary data.</text>
</comment>
<name>A0ABT6ZAE5_9MICO</name>
<protein>
    <submittedName>
        <fullName evidence="3">Alpha/beta hydrolase</fullName>
    </submittedName>
</protein>
<dbReference type="Proteomes" id="UP001321481">
    <property type="component" value="Unassembled WGS sequence"/>
</dbReference>
<dbReference type="RefSeq" id="WP_283714422.1">
    <property type="nucleotide sequence ID" value="NZ_JASJND010000001.1"/>
</dbReference>
<dbReference type="GO" id="GO:0016787">
    <property type="term" value="F:hydrolase activity"/>
    <property type="evidence" value="ECO:0007669"/>
    <property type="project" value="UniProtKB-KW"/>
</dbReference>
<dbReference type="PRINTS" id="PR00111">
    <property type="entry name" value="ABHYDROLASE"/>
</dbReference>